<proteinExistence type="predicted"/>
<sequence length="98" mass="10886">MEIQFVRMVRTDNSERFVLLGEEGAEVGMFDLHFLTSGNVIGSLILLDESLTAGDSVEKLLHRIDEELLPAVSLDEKNLSFTVIQGELIGTFSSKEDE</sequence>
<name>A0A5C5V1T3_9BACT</name>
<protein>
    <submittedName>
        <fullName evidence="1">Uncharacterized protein</fullName>
    </submittedName>
</protein>
<accession>A0A5C5V1T3</accession>
<keyword evidence="2" id="KW-1185">Reference proteome</keyword>
<reference evidence="1 2" key="1">
    <citation type="submission" date="2019-02" db="EMBL/GenBank/DDBJ databases">
        <title>Deep-cultivation of Planctomycetes and their phenomic and genomic characterization uncovers novel biology.</title>
        <authorList>
            <person name="Wiegand S."/>
            <person name="Jogler M."/>
            <person name="Boedeker C."/>
            <person name="Pinto D."/>
            <person name="Vollmers J."/>
            <person name="Rivas-Marin E."/>
            <person name="Kohn T."/>
            <person name="Peeters S.H."/>
            <person name="Heuer A."/>
            <person name="Rast P."/>
            <person name="Oberbeckmann S."/>
            <person name="Bunk B."/>
            <person name="Jeske O."/>
            <person name="Meyerdierks A."/>
            <person name="Storesund J.E."/>
            <person name="Kallscheuer N."/>
            <person name="Luecker S."/>
            <person name="Lage O.M."/>
            <person name="Pohl T."/>
            <person name="Merkel B.J."/>
            <person name="Hornburger P."/>
            <person name="Mueller R.-W."/>
            <person name="Bruemmer F."/>
            <person name="Labrenz M."/>
            <person name="Spormann A.M."/>
            <person name="Op Den Camp H."/>
            <person name="Overmann J."/>
            <person name="Amann R."/>
            <person name="Jetten M.S.M."/>
            <person name="Mascher T."/>
            <person name="Medema M.H."/>
            <person name="Devos D.P."/>
            <person name="Kaster A.-K."/>
            <person name="Ovreas L."/>
            <person name="Rohde M."/>
            <person name="Galperin M.Y."/>
            <person name="Jogler C."/>
        </authorList>
    </citation>
    <scope>NUCLEOTIDE SEQUENCE [LARGE SCALE GENOMIC DNA]</scope>
    <source>
        <strain evidence="1 2">Enr8</strain>
    </source>
</reference>
<evidence type="ECO:0000313" key="1">
    <source>
        <dbReference type="EMBL" id="TWT31747.1"/>
    </source>
</evidence>
<comment type="caution">
    <text evidence="1">The sequence shown here is derived from an EMBL/GenBank/DDBJ whole genome shotgun (WGS) entry which is preliminary data.</text>
</comment>
<gene>
    <name evidence="1" type="ORF">Enr8_36710</name>
</gene>
<evidence type="ECO:0000313" key="2">
    <source>
        <dbReference type="Proteomes" id="UP000318878"/>
    </source>
</evidence>
<dbReference type="EMBL" id="SJPF01000004">
    <property type="protein sequence ID" value="TWT31747.1"/>
    <property type="molecule type" value="Genomic_DNA"/>
</dbReference>
<dbReference type="Proteomes" id="UP000318878">
    <property type="component" value="Unassembled WGS sequence"/>
</dbReference>
<organism evidence="1 2">
    <name type="scientific">Blastopirellula retiformator</name>
    <dbReference type="NCBI Taxonomy" id="2527970"/>
    <lineage>
        <taxon>Bacteria</taxon>
        <taxon>Pseudomonadati</taxon>
        <taxon>Planctomycetota</taxon>
        <taxon>Planctomycetia</taxon>
        <taxon>Pirellulales</taxon>
        <taxon>Pirellulaceae</taxon>
        <taxon>Blastopirellula</taxon>
    </lineage>
</organism>
<dbReference type="RefSeq" id="WP_146434126.1">
    <property type="nucleotide sequence ID" value="NZ_SJPF01000004.1"/>
</dbReference>
<dbReference type="OrthoDB" id="280116at2"/>
<dbReference type="AlphaFoldDB" id="A0A5C5V1T3"/>